<evidence type="ECO:0000256" key="1">
    <source>
        <dbReference type="SAM" id="Phobius"/>
    </source>
</evidence>
<evidence type="ECO:0000313" key="5">
    <source>
        <dbReference type="Proteomes" id="UP000577697"/>
    </source>
</evidence>
<dbReference type="RefSeq" id="WP_067960280.1">
    <property type="nucleotide sequence ID" value="NZ_CP015005.1"/>
</dbReference>
<dbReference type="EMBL" id="CP015005">
    <property type="protein sequence ID" value="AMS41682.1"/>
    <property type="molecule type" value="Genomic_DNA"/>
</dbReference>
<reference evidence="2 4" key="1">
    <citation type="submission" date="2016-03" db="EMBL/GenBank/DDBJ databases">
        <title>Complete genome of Aminobacter aminovorans KCTC 2477.</title>
        <authorList>
            <person name="Kim K.M."/>
        </authorList>
    </citation>
    <scope>NUCLEOTIDE SEQUENCE [LARGE SCALE GENOMIC DNA]</scope>
    <source>
        <strain evidence="2 4">KCTC 2477</strain>
    </source>
</reference>
<dbReference type="KEGG" id="aak:AA2016_2757"/>
<proteinExistence type="predicted"/>
<dbReference type="AlphaFoldDB" id="A0AAC8YNT0"/>
<feature type="transmembrane region" description="Helical" evidence="1">
    <location>
        <begin position="12"/>
        <end position="31"/>
    </location>
</feature>
<keyword evidence="1" id="KW-1133">Transmembrane helix</keyword>
<keyword evidence="1" id="KW-0812">Transmembrane</keyword>
<organism evidence="2 4">
    <name type="scientific">Aminobacter aminovorans</name>
    <name type="common">Chelatobacter heintzii</name>
    <dbReference type="NCBI Taxonomy" id="83263"/>
    <lineage>
        <taxon>Bacteria</taxon>
        <taxon>Pseudomonadati</taxon>
        <taxon>Pseudomonadota</taxon>
        <taxon>Alphaproteobacteria</taxon>
        <taxon>Hyphomicrobiales</taxon>
        <taxon>Phyllobacteriaceae</taxon>
        <taxon>Aminobacter</taxon>
    </lineage>
</organism>
<protein>
    <submittedName>
        <fullName evidence="2">Uncharacterized protein</fullName>
    </submittedName>
</protein>
<dbReference type="EMBL" id="JACICB010000001">
    <property type="protein sequence ID" value="MBB3703969.1"/>
    <property type="molecule type" value="Genomic_DNA"/>
</dbReference>
<feature type="transmembrane region" description="Helical" evidence="1">
    <location>
        <begin position="91"/>
        <end position="112"/>
    </location>
</feature>
<keyword evidence="1" id="KW-0472">Membrane</keyword>
<keyword evidence="5" id="KW-1185">Reference proteome</keyword>
<accession>A0AAC8YNT0</accession>
<gene>
    <name evidence="2" type="ORF">AA2016_2757</name>
    <name evidence="3" type="ORF">FHS67_000263</name>
</gene>
<evidence type="ECO:0000313" key="3">
    <source>
        <dbReference type="EMBL" id="MBB3703969.1"/>
    </source>
</evidence>
<reference evidence="3 5" key="2">
    <citation type="submission" date="2020-08" db="EMBL/GenBank/DDBJ databases">
        <title>Genomic Encyclopedia of Type Strains, Phase IV (KMG-IV): sequencing the most valuable type-strain genomes for metagenomic binning, comparative biology and taxonomic classification.</title>
        <authorList>
            <person name="Goeker M."/>
        </authorList>
    </citation>
    <scope>NUCLEOTIDE SEQUENCE [LARGE SCALE GENOMIC DNA]</scope>
    <source>
        <strain evidence="3 5">DSM 10368</strain>
    </source>
</reference>
<name>A0AAC8YNT0_AMIAI</name>
<feature type="transmembrane region" description="Helical" evidence="1">
    <location>
        <begin position="124"/>
        <end position="144"/>
    </location>
</feature>
<evidence type="ECO:0000313" key="2">
    <source>
        <dbReference type="EMBL" id="AMS41682.1"/>
    </source>
</evidence>
<feature type="transmembrane region" description="Helical" evidence="1">
    <location>
        <begin position="51"/>
        <end position="84"/>
    </location>
</feature>
<evidence type="ECO:0000313" key="4">
    <source>
        <dbReference type="Proteomes" id="UP000075755"/>
    </source>
</evidence>
<sequence>MAPKTVTPRRGFDRYFSLGALVGSVFAGIWAGGTMVMLPNAETISELPLHVAGSVLASMVIAIFWTIPMSAVVGPIVAVMAIAWHNRPLPGFAGAMGWGAAVGLTIGLLLVLPDVVTRGAVLILSSWPLALGGIVGGTVGGAAYRALYVYRYPDEGHGRQGGRV</sequence>
<dbReference type="Proteomes" id="UP000075755">
    <property type="component" value="Chromosome"/>
</dbReference>
<dbReference type="Proteomes" id="UP000577697">
    <property type="component" value="Unassembled WGS sequence"/>
</dbReference>